<evidence type="ECO:0000256" key="1">
    <source>
        <dbReference type="SAM" id="Phobius"/>
    </source>
</evidence>
<feature type="transmembrane region" description="Helical" evidence="1">
    <location>
        <begin position="92"/>
        <end position="111"/>
    </location>
</feature>
<evidence type="ECO:0000313" key="4">
    <source>
        <dbReference type="Proteomes" id="UP000229976"/>
    </source>
</evidence>
<protein>
    <recommendedName>
        <fullName evidence="2">EamA domain-containing protein</fullName>
    </recommendedName>
</protein>
<proteinExistence type="predicted"/>
<dbReference type="InterPro" id="IPR000620">
    <property type="entry name" value="EamA_dom"/>
</dbReference>
<dbReference type="SUPFAM" id="SSF103481">
    <property type="entry name" value="Multidrug resistance efflux transporter EmrE"/>
    <property type="match status" value="1"/>
</dbReference>
<name>A0A2G9YWE8_9BACT</name>
<dbReference type="AlphaFoldDB" id="A0A2G9YWE8"/>
<dbReference type="GO" id="GO:0016020">
    <property type="term" value="C:membrane"/>
    <property type="evidence" value="ECO:0007669"/>
    <property type="project" value="InterPro"/>
</dbReference>
<reference evidence="3 4" key="1">
    <citation type="submission" date="2017-09" db="EMBL/GenBank/DDBJ databases">
        <title>Depth-based differentiation of microbial function through sediment-hosted aquifers and enrichment of novel symbionts in the deep terrestrial subsurface.</title>
        <authorList>
            <person name="Probst A.J."/>
            <person name="Ladd B."/>
            <person name="Jarett J.K."/>
            <person name="Geller-Mcgrath D.E."/>
            <person name="Sieber C.M."/>
            <person name="Emerson J.B."/>
            <person name="Anantharaman K."/>
            <person name="Thomas B.C."/>
            <person name="Malmstrom R."/>
            <person name="Stieglmeier M."/>
            <person name="Klingl A."/>
            <person name="Woyke T."/>
            <person name="Ryan C.M."/>
            <person name="Banfield J.F."/>
        </authorList>
    </citation>
    <scope>NUCLEOTIDE SEQUENCE [LARGE SCALE GENOMIC DNA]</scope>
    <source>
        <strain evidence="3">CG23_combo_of_CG06-09_8_20_14_all_39_17</strain>
    </source>
</reference>
<evidence type="ECO:0000313" key="3">
    <source>
        <dbReference type="EMBL" id="PIP22801.1"/>
    </source>
</evidence>
<dbReference type="EMBL" id="PCRO01000026">
    <property type="protein sequence ID" value="PIP22801.1"/>
    <property type="molecule type" value="Genomic_DNA"/>
</dbReference>
<feature type="transmembrane region" description="Helical" evidence="1">
    <location>
        <begin position="6"/>
        <end position="24"/>
    </location>
</feature>
<feature type="transmembrane region" description="Helical" evidence="1">
    <location>
        <begin position="31"/>
        <end position="52"/>
    </location>
</feature>
<dbReference type="Proteomes" id="UP000229976">
    <property type="component" value="Unassembled WGS sequence"/>
</dbReference>
<feature type="transmembrane region" description="Helical" evidence="1">
    <location>
        <begin position="58"/>
        <end position="80"/>
    </location>
</feature>
<organism evidence="3 4">
    <name type="scientific">Candidatus Nealsonbacteria bacterium CG23_combo_of_CG06-09_8_20_14_all_39_17</name>
    <dbReference type="NCBI Taxonomy" id="1974722"/>
    <lineage>
        <taxon>Bacteria</taxon>
        <taxon>Candidatus Nealsoniibacteriota</taxon>
    </lineage>
</organism>
<sequence length="148" mass="16658">MWVLLSILATLCWAISATIDKFIFAKWIKQAFIPMILLGFFGLIISVIITVYHGLSSLSYFNIFLAIVAGIVYILSNGFFLKALQVEEVSRIVPLAYLSSLIVLFYAVIFLGEVLTIYKYIGIFLLVLGAILISIKDFSKIRFSKAFK</sequence>
<dbReference type="Gene3D" id="1.10.3730.20">
    <property type="match status" value="1"/>
</dbReference>
<keyword evidence="1" id="KW-1133">Transmembrane helix</keyword>
<dbReference type="Pfam" id="PF00892">
    <property type="entry name" value="EamA"/>
    <property type="match status" value="1"/>
</dbReference>
<evidence type="ECO:0000259" key="2">
    <source>
        <dbReference type="Pfam" id="PF00892"/>
    </source>
</evidence>
<feature type="domain" description="EamA" evidence="2">
    <location>
        <begin position="2"/>
        <end position="134"/>
    </location>
</feature>
<dbReference type="InterPro" id="IPR037185">
    <property type="entry name" value="EmrE-like"/>
</dbReference>
<keyword evidence="1" id="KW-0472">Membrane</keyword>
<comment type="caution">
    <text evidence="3">The sequence shown here is derived from an EMBL/GenBank/DDBJ whole genome shotgun (WGS) entry which is preliminary data.</text>
</comment>
<accession>A0A2G9YWE8</accession>
<keyword evidence="1" id="KW-0812">Transmembrane</keyword>
<feature type="transmembrane region" description="Helical" evidence="1">
    <location>
        <begin position="117"/>
        <end position="135"/>
    </location>
</feature>
<gene>
    <name evidence="3" type="ORF">COX37_01940</name>
</gene>